<gene>
    <name evidence="3" type="ORF">HORIV_24620</name>
</gene>
<proteinExistence type="predicted"/>
<reference evidence="4" key="1">
    <citation type="journal article" date="2019" name="Microbiol. Resour. Announc.">
        <title>Complete Genome Sequence of Halomonas olivaria, a Moderately Halophilic Bacterium Isolated from Olive Processing Effluents, Obtained by Nanopore Sequencing.</title>
        <authorList>
            <person name="Nagata S."/>
            <person name="Ii K.M."/>
            <person name="Tsukimi T."/>
            <person name="Miura M.C."/>
            <person name="Galipon J."/>
            <person name="Arakawa K."/>
        </authorList>
    </citation>
    <scope>NUCLEOTIDE SEQUENCE [LARGE SCALE GENOMIC DNA]</scope>
    <source>
        <strain evidence="4">TYRC17</strain>
    </source>
</reference>
<evidence type="ECO:0000313" key="4">
    <source>
        <dbReference type="Proteomes" id="UP000289555"/>
    </source>
</evidence>
<keyword evidence="2" id="KW-1133">Transmembrane helix</keyword>
<dbReference type="Proteomes" id="UP000289555">
    <property type="component" value="Chromosome"/>
</dbReference>
<sequence>MPATNGRTTGKTIRCCIILGLPFTVYVVVPHFTACPHRQNYHKGGHGEADYNGGEHQGLGERVGIVSSFRHNSGAVSGQAAHRKQEQIDGVREQSETYHHRKGTTSQGQVEATGGQYPGGHCVEQFH</sequence>
<evidence type="ECO:0000256" key="2">
    <source>
        <dbReference type="SAM" id="Phobius"/>
    </source>
</evidence>
<protein>
    <recommendedName>
        <fullName evidence="5">Secreted protein</fullName>
    </recommendedName>
</protein>
<feature type="compositionally biased region" description="Basic and acidic residues" evidence="1">
    <location>
        <begin position="83"/>
        <end position="98"/>
    </location>
</feature>
<evidence type="ECO:0000256" key="1">
    <source>
        <dbReference type="SAM" id="MobiDB-lite"/>
    </source>
</evidence>
<organism evidence="3 4">
    <name type="scientific">Vreelandella olivaria</name>
    <dbReference type="NCBI Taxonomy" id="390919"/>
    <lineage>
        <taxon>Bacteria</taxon>
        <taxon>Pseudomonadati</taxon>
        <taxon>Pseudomonadota</taxon>
        <taxon>Gammaproteobacteria</taxon>
        <taxon>Oceanospirillales</taxon>
        <taxon>Halomonadaceae</taxon>
        <taxon>Vreelandella</taxon>
    </lineage>
</organism>
<feature type="region of interest" description="Disordered" evidence="1">
    <location>
        <begin position="72"/>
        <end position="118"/>
    </location>
</feature>
<keyword evidence="2" id="KW-0472">Membrane</keyword>
<keyword evidence="2" id="KW-0812">Transmembrane</keyword>
<dbReference type="EMBL" id="AP019416">
    <property type="protein sequence ID" value="BBI50041.1"/>
    <property type="molecule type" value="Genomic_DNA"/>
</dbReference>
<name>A0ABM7GHR9_9GAMM</name>
<accession>A0ABM7GHR9</accession>
<keyword evidence="4" id="KW-1185">Reference proteome</keyword>
<evidence type="ECO:0000313" key="3">
    <source>
        <dbReference type="EMBL" id="BBI50041.1"/>
    </source>
</evidence>
<feature type="transmembrane region" description="Helical" evidence="2">
    <location>
        <begin position="12"/>
        <end position="32"/>
    </location>
</feature>
<evidence type="ECO:0008006" key="5">
    <source>
        <dbReference type="Google" id="ProtNLM"/>
    </source>
</evidence>